<evidence type="ECO:0000313" key="10">
    <source>
        <dbReference type="Proteomes" id="UP000652013"/>
    </source>
</evidence>
<comment type="similarity">
    <text evidence="1">Belongs to the sigma-70 factor family. ECF subfamily.</text>
</comment>
<evidence type="ECO:0000256" key="1">
    <source>
        <dbReference type="ARBA" id="ARBA00010641"/>
    </source>
</evidence>
<organism evidence="9 10">
    <name type="scientific">Spirilliplanes yamanashiensis</name>
    <dbReference type="NCBI Taxonomy" id="42233"/>
    <lineage>
        <taxon>Bacteria</taxon>
        <taxon>Bacillati</taxon>
        <taxon>Actinomycetota</taxon>
        <taxon>Actinomycetes</taxon>
        <taxon>Micromonosporales</taxon>
        <taxon>Micromonosporaceae</taxon>
        <taxon>Spirilliplanes</taxon>
    </lineage>
</organism>
<dbReference type="InterPro" id="IPR014284">
    <property type="entry name" value="RNA_pol_sigma-70_dom"/>
</dbReference>
<feature type="domain" description="RNA polymerase sigma factor 70 region 4 type 2" evidence="8">
    <location>
        <begin position="145"/>
        <end position="197"/>
    </location>
</feature>
<keyword evidence="4" id="KW-0238">DNA-binding</keyword>
<sequence>MVSTAAAARCPVAGRVRQDSPQPSGSPARVVGMALTTDLHPPPETTRAVPDFDELYAAHYADLTVQLFAYFGDRQEAQDVVQEAFCRALARWSSVSRYDDPVAWVRRVAWNLAVSRWRRARTALGFLRRQRVAEPQVDGPSPERVALVRALATLPGVQRRAMVLHYLADLTVAEIAQREGVAEGTVKSWLHRGRAALAVQLRPTGTEVSRG</sequence>
<dbReference type="GO" id="GO:0006352">
    <property type="term" value="P:DNA-templated transcription initiation"/>
    <property type="evidence" value="ECO:0007669"/>
    <property type="project" value="InterPro"/>
</dbReference>
<dbReference type="Gene3D" id="1.10.1740.10">
    <property type="match status" value="1"/>
</dbReference>
<dbReference type="Pfam" id="PF08281">
    <property type="entry name" value="Sigma70_r4_2"/>
    <property type="match status" value="1"/>
</dbReference>
<protein>
    <submittedName>
        <fullName evidence="9">RNA polymerase sigma24 factor</fullName>
    </submittedName>
</protein>
<feature type="region of interest" description="Disordered" evidence="6">
    <location>
        <begin position="1"/>
        <end position="27"/>
    </location>
</feature>
<dbReference type="GO" id="GO:0016987">
    <property type="term" value="F:sigma factor activity"/>
    <property type="evidence" value="ECO:0007669"/>
    <property type="project" value="UniProtKB-KW"/>
</dbReference>
<dbReference type="SUPFAM" id="SSF88659">
    <property type="entry name" value="Sigma3 and sigma4 domains of RNA polymerase sigma factors"/>
    <property type="match status" value="1"/>
</dbReference>
<dbReference type="InterPro" id="IPR013249">
    <property type="entry name" value="RNA_pol_sigma70_r4_t2"/>
</dbReference>
<comment type="caution">
    <text evidence="9">The sequence shown here is derived from an EMBL/GenBank/DDBJ whole genome shotgun (WGS) entry which is preliminary data.</text>
</comment>
<reference evidence="9" key="1">
    <citation type="submission" date="2021-01" db="EMBL/GenBank/DDBJ databases">
        <title>Whole genome shotgun sequence of Spirilliplanes yamanashiensis NBRC 15828.</title>
        <authorList>
            <person name="Komaki H."/>
            <person name="Tamura T."/>
        </authorList>
    </citation>
    <scope>NUCLEOTIDE SEQUENCE</scope>
    <source>
        <strain evidence="9">NBRC 15828</strain>
    </source>
</reference>
<keyword evidence="10" id="KW-1185">Reference proteome</keyword>
<evidence type="ECO:0000259" key="8">
    <source>
        <dbReference type="Pfam" id="PF08281"/>
    </source>
</evidence>
<dbReference type="GO" id="GO:0003677">
    <property type="term" value="F:DNA binding"/>
    <property type="evidence" value="ECO:0007669"/>
    <property type="project" value="UniProtKB-KW"/>
</dbReference>
<dbReference type="InterPro" id="IPR039425">
    <property type="entry name" value="RNA_pol_sigma-70-like"/>
</dbReference>
<keyword evidence="3" id="KW-0731">Sigma factor</keyword>
<evidence type="ECO:0000256" key="4">
    <source>
        <dbReference type="ARBA" id="ARBA00023125"/>
    </source>
</evidence>
<evidence type="ECO:0000259" key="7">
    <source>
        <dbReference type="Pfam" id="PF04542"/>
    </source>
</evidence>
<dbReference type="CDD" id="cd06171">
    <property type="entry name" value="Sigma70_r4"/>
    <property type="match status" value="1"/>
</dbReference>
<feature type="domain" description="RNA polymerase sigma-70 region 2" evidence="7">
    <location>
        <begin position="55"/>
        <end position="121"/>
    </location>
</feature>
<dbReference type="Pfam" id="PF04542">
    <property type="entry name" value="Sigma70_r2"/>
    <property type="match status" value="1"/>
</dbReference>
<dbReference type="InterPro" id="IPR007627">
    <property type="entry name" value="RNA_pol_sigma70_r2"/>
</dbReference>
<evidence type="ECO:0000256" key="5">
    <source>
        <dbReference type="ARBA" id="ARBA00023163"/>
    </source>
</evidence>
<accession>A0A8J3Y9P2</accession>
<dbReference type="NCBIfam" id="TIGR02937">
    <property type="entry name" value="sigma70-ECF"/>
    <property type="match status" value="1"/>
</dbReference>
<dbReference type="SUPFAM" id="SSF88946">
    <property type="entry name" value="Sigma2 domain of RNA polymerase sigma factors"/>
    <property type="match status" value="1"/>
</dbReference>
<dbReference type="InterPro" id="IPR013325">
    <property type="entry name" value="RNA_pol_sigma_r2"/>
</dbReference>
<dbReference type="InterPro" id="IPR036388">
    <property type="entry name" value="WH-like_DNA-bd_sf"/>
</dbReference>
<keyword evidence="2" id="KW-0805">Transcription regulation</keyword>
<dbReference type="EMBL" id="BOOY01000026">
    <property type="protein sequence ID" value="GIJ04055.1"/>
    <property type="molecule type" value="Genomic_DNA"/>
</dbReference>
<dbReference type="PANTHER" id="PTHR43133">
    <property type="entry name" value="RNA POLYMERASE ECF-TYPE SIGMA FACTO"/>
    <property type="match status" value="1"/>
</dbReference>
<dbReference type="AlphaFoldDB" id="A0A8J3Y9P2"/>
<proteinExistence type="inferred from homology"/>
<keyword evidence="5" id="KW-0804">Transcription</keyword>
<evidence type="ECO:0000313" key="9">
    <source>
        <dbReference type="EMBL" id="GIJ04055.1"/>
    </source>
</evidence>
<dbReference type="InterPro" id="IPR013324">
    <property type="entry name" value="RNA_pol_sigma_r3/r4-like"/>
</dbReference>
<dbReference type="PANTHER" id="PTHR43133:SF50">
    <property type="entry name" value="ECF RNA POLYMERASE SIGMA FACTOR SIGM"/>
    <property type="match status" value="1"/>
</dbReference>
<gene>
    <name evidence="9" type="ORF">Sya03_34070</name>
</gene>
<evidence type="ECO:0000256" key="6">
    <source>
        <dbReference type="SAM" id="MobiDB-lite"/>
    </source>
</evidence>
<evidence type="ECO:0000256" key="2">
    <source>
        <dbReference type="ARBA" id="ARBA00023015"/>
    </source>
</evidence>
<dbReference type="Proteomes" id="UP000652013">
    <property type="component" value="Unassembled WGS sequence"/>
</dbReference>
<evidence type="ECO:0000256" key="3">
    <source>
        <dbReference type="ARBA" id="ARBA00023082"/>
    </source>
</evidence>
<name>A0A8J3Y9P2_9ACTN</name>
<dbReference type="Gene3D" id="1.10.10.10">
    <property type="entry name" value="Winged helix-like DNA-binding domain superfamily/Winged helix DNA-binding domain"/>
    <property type="match status" value="1"/>
</dbReference>